<accession>A0A1H5ELM8</accession>
<reference evidence="2" key="1">
    <citation type="submission" date="2016-10" db="EMBL/GenBank/DDBJ databases">
        <authorList>
            <person name="Varghese N."/>
            <person name="Submissions S."/>
        </authorList>
    </citation>
    <scope>NUCLEOTIDE SEQUENCE [LARGE SCALE GENOMIC DNA]</scope>
    <source>
        <strain evidence="2">DSM 44498</strain>
    </source>
</reference>
<gene>
    <name evidence="1" type="ORF">SAMN04490239_9270</name>
</gene>
<dbReference type="Proteomes" id="UP000183561">
    <property type="component" value="Unassembled WGS sequence"/>
</dbReference>
<protein>
    <submittedName>
        <fullName evidence="1">Uncharacterized protein</fullName>
    </submittedName>
</protein>
<organism evidence="1 2">
    <name type="scientific">Rhodococcus koreensis</name>
    <dbReference type="NCBI Taxonomy" id="99653"/>
    <lineage>
        <taxon>Bacteria</taxon>
        <taxon>Bacillati</taxon>
        <taxon>Actinomycetota</taxon>
        <taxon>Actinomycetes</taxon>
        <taxon>Mycobacteriales</taxon>
        <taxon>Nocardiaceae</taxon>
        <taxon>Rhodococcus</taxon>
    </lineage>
</organism>
<sequence length="91" mass="10212">MTTHRSHNPAARWIWCAQCRQRSYLARGDAKKVRKQRHHGAKGLAVFACPHNPGQFHVGLRPAALGNGTLTRTQLRRNQLRLFTDGATATN</sequence>
<dbReference type="RefSeq" id="WP_072951071.1">
    <property type="nucleotide sequence ID" value="NZ_FNSV01000006.1"/>
</dbReference>
<keyword evidence="2" id="KW-1185">Reference proteome</keyword>
<name>A0A1H5ELM8_9NOCA</name>
<proteinExistence type="predicted"/>
<dbReference type="AlphaFoldDB" id="A0A1H5ELM8"/>
<dbReference type="EMBL" id="FNSV01000006">
    <property type="protein sequence ID" value="SED92057.1"/>
    <property type="molecule type" value="Genomic_DNA"/>
</dbReference>
<evidence type="ECO:0000313" key="1">
    <source>
        <dbReference type="EMBL" id="SED92057.1"/>
    </source>
</evidence>
<evidence type="ECO:0000313" key="2">
    <source>
        <dbReference type="Proteomes" id="UP000183561"/>
    </source>
</evidence>